<accession>A0A182KE41</accession>
<feature type="compositionally biased region" description="Polar residues" evidence="1">
    <location>
        <begin position="475"/>
        <end position="487"/>
    </location>
</feature>
<keyword evidence="3" id="KW-1185">Reference proteome</keyword>
<feature type="compositionally biased region" description="Low complexity" evidence="1">
    <location>
        <begin position="297"/>
        <end position="311"/>
    </location>
</feature>
<feature type="region of interest" description="Disordered" evidence="1">
    <location>
        <begin position="249"/>
        <end position="380"/>
    </location>
</feature>
<feature type="compositionally biased region" description="Low complexity" evidence="1">
    <location>
        <begin position="621"/>
        <end position="648"/>
    </location>
</feature>
<evidence type="ECO:0000313" key="3">
    <source>
        <dbReference type="Proteomes" id="UP000075881"/>
    </source>
</evidence>
<dbReference type="STRING" id="43041.A0A182KE41"/>
<evidence type="ECO:0000313" key="2">
    <source>
        <dbReference type="EnsemblMetazoa" id="ACHR009028-PA"/>
    </source>
</evidence>
<feature type="region of interest" description="Disordered" evidence="1">
    <location>
        <begin position="586"/>
        <end position="648"/>
    </location>
</feature>
<reference evidence="2" key="2">
    <citation type="submission" date="2020-05" db="UniProtKB">
        <authorList>
            <consortium name="EnsemblMetazoa"/>
        </authorList>
    </citation>
    <scope>IDENTIFICATION</scope>
    <source>
        <strain evidence="2">ACHKN1017</strain>
    </source>
</reference>
<dbReference type="GO" id="GO:0016922">
    <property type="term" value="F:nuclear receptor binding"/>
    <property type="evidence" value="ECO:0007669"/>
    <property type="project" value="TreeGrafter"/>
</dbReference>
<proteinExistence type="predicted"/>
<evidence type="ECO:0000256" key="1">
    <source>
        <dbReference type="SAM" id="MobiDB-lite"/>
    </source>
</evidence>
<sequence length="712" mass="71882">LVSEWDPELNEILNHVIEIAPEGDFAESELNSILGLSPIESSTSSVVPSQSTQPDMHEKLAINAIQKSLMQYENVSSPLQPQPQPQFSGSPPAYPMHTMAGGANSSGTSTGAGGGGGQPCGGGGGGGGGVGSGGGSGGMSSVGPNGSGPTVGPGGPGSSGSGLNSGNSSMQQQSSQAGPNQNFTPPPVYTRMRIPQGQLGGSNNPGVPQNLLAMQKLQHQSRDRILQEQQRTRLLQQQQKQQMVVTVNPTANSDLGPPNVTLTRSNNVPDSQLSPGFSPSLMQQQLSPSQRTQLSPQQAGFQGNPFNNNPGHRLSPQLQQMVSGFGNAGGNVNQQLSPRQPPFGSGVGGQTVNQPNVVVPGQSPQQQQQQQQQQQWQQNANARLSIQQQNPMLNAQLSSVGGFNPAANRQFVGPPQRQRSTHNSPGTPRQQQNAFGGSMVDGGGFPGPPSPSPVGVSAPNFANPVYANQQIRLQRQGSVPPQSTQHLPGSPRSAYGGHGPGPDATGYGMMFGNAAAMQQHTATSPGDFFNRSQTGLNGGHSIGGGNGIGGGGGGNGNGLSNGTNGTNTGLNHSELVRQELRAIVSGRAHRPPSHSPMGLSPLGAMSLQSCGSDGGNGGSVVGSSNSGPGGLTASNGTTGSSSNGSCGGSLSNASSGMLSGIGGGVGGNNGGGGSARTSLTDAGTSGAMLHSGSSSTGLDSSMLYNFHLTQKG</sequence>
<protein>
    <submittedName>
        <fullName evidence="2">Uncharacterized protein</fullName>
    </submittedName>
</protein>
<organism evidence="2 3">
    <name type="scientific">Anopheles christyi</name>
    <dbReference type="NCBI Taxonomy" id="43041"/>
    <lineage>
        <taxon>Eukaryota</taxon>
        <taxon>Metazoa</taxon>
        <taxon>Ecdysozoa</taxon>
        <taxon>Arthropoda</taxon>
        <taxon>Hexapoda</taxon>
        <taxon>Insecta</taxon>
        <taxon>Pterygota</taxon>
        <taxon>Neoptera</taxon>
        <taxon>Endopterygota</taxon>
        <taxon>Diptera</taxon>
        <taxon>Nematocera</taxon>
        <taxon>Culicoidea</taxon>
        <taxon>Culicidae</taxon>
        <taxon>Anophelinae</taxon>
        <taxon>Anopheles</taxon>
    </lineage>
</organism>
<feature type="compositionally biased region" description="Polar residues" evidence="1">
    <location>
        <begin position="260"/>
        <end position="277"/>
    </location>
</feature>
<dbReference type="PANTHER" id="PTHR10684">
    <property type="entry name" value="NUCLEAR RECEPTOR COACTIVATOR"/>
    <property type="match status" value="1"/>
</dbReference>
<dbReference type="PANTHER" id="PTHR10684:SF4">
    <property type="entry name" value="TAIMAN, ISOFORM G"/>
    <property type="match status" value="1"/>
</dbReference>
<dbReference type="EnsemblMetazoa" id="ACHR009028-RA">
    <property type="protein sequence ID" value="ACHR009028-PA"/>
    <property type="gene ID" value="ACHR009028"/>
</dbReference>
<dbReference type="GO" id="GO:0005634">
    <property type="term" value="C:nucleus"/>
    <property type="evidence" value="ECO:0007669"/>
    <property type="project" value="InterPro"/>
</dbReference>
<reference evidence="3" key="1">
    <citation type="submission" date="2013-03" db="EMBL/GenBank/DDBJ databases">
        <title>The Genome Sequence of Anopheles christyi ACHKN1017.</title>
        <authorList>
            <consortium name="The Broad Institute Genomics Platform"/>
            <person name="Neafsey D.E."/>
            <person name="Besansky N."/>
            <person name="Walker B."/>
            <person name="Young S.K."/>
            <person name="Zeng Q."/>
            <person name="Gargeya S."/>
            <person name="Fitzgerald M."/>
            <person name="Haas B."/>
            <person name="Abouelleil A."/>
            <person name="Allen A.W."/>
            <person name="Alvarado L."/>
            <person name="Arachchi H.M."/>
            <person name="Berlin A.M."/>
            <person name="Chapman S.B."/>
            <person name="Gainer-Dewar J."/>
            <person name="Goldberg J."/>
            <person name="Griggs A."/>
            <person name="Gujja S."/>
            <person name="Hansen M."/>
            <person name="Howarth C."/>
            <person name="Imamovic A."/>
            <person name="Ireland A."/>
            <person name="Larimer J."/>
            <person name="McCowan C."/>
            <person name="Murphy C."/>
            <person name="Pearson M."/>
            <person name="Poon T.W."/>
            <person name="Priest M."/>
            <person name="Roberts A."/>
            <person name="Saif S."/>
            <person name="Shea T."/>
            <person name="Sisk P."/>
            <person name="Sykes S."/>
            <person name="Wortman J."/>
            <person name="Nusbaum C."/>
            <person name="Birren B."/>
        </authorList>
    </citation>
    <scope>NUCLEOTIDE SEQUENCE [LARGE SCALE GENOMIC DNA]</scope>
    <source>
        <strain evidence="3">ACHKN1017</strain>
    </source>
</reference>
<feature type="region of interest" description="Disordered" evidence="1">
    <location>
        <begin position="669"/>
        <end position="696"/>
    </location>
</feature>
<feature type="compositionally biased region" description="Low complexity" evidence="1">
    <location>
        <begin position="350"/>
        <end position="379"/>
    </location>
</feature>
<name>A0A182KE41_9DIPT</name>
<dbReference type="InterPro" id="IPR017426">
    <property type="entry name" value="Nuclear_rcpt_coactivator"/>
</dbReference>
<feature type="region of interest" description="Disordered" evidence="1">
    <location>
        <begin position="475"/>
        <end position="502"/>
    </location>
</feature>
<dbReference type="Proteomes" id="UP000075881">
    <property type="component" value="Unassembled WGS sequence"/>
</dbReference>
<dbReference type="GO" id="GO:0032870">
    <property type="term" value="P:cellular response to hormone stimulus"/>
    <property type="evidence" value="ECO:0007669"/>
    <property type="project" value="TreeGrafter"/>
</dbReference>
<dbReference type="AlphaFoldDB" id="A0A182KE41"/>
<dbReference type="GO" id="GO:0003713">
    <property type="term" value="F:transcription coactivator activity"/>
    <property type="evidence" value="ECO:0007669"/>
    <property type="project" value="InterPro"/>
</dbReference>
<feature type="compositionally biased region" description="Gly residues" evidence="1">
    <location>
        <begin position="536"/>
        <end position="559"/>
    </location>
</feature>
<feature type="compositionally biased region" description="Low complexity" evidence="1">
    <location>
        <begin position="560"/>
        <end position="570"/>
    </location>
</feature>
<feature type="compositionally biased region" description="Gly residues" evidence="1">
    <location>
        <begin position="110"/>
        <end position="160"/>
    </location>
</feature>
<feature type="compositionally biased region" description="Low complexity" evidence="1">
    <location>
        <begin position="278"/>
        <end position="290"/>
    </location>
</feature>
<feature type="region of interest" description="Disordered" evidence="1">
    <location>
        <begin position="532"/>
        <end position="570"/>
    </location>
</feature>
<feature type="region of interest" description="Disordered" evidence="1">
    <location>
        <begin position="396"/>
        <end position="461"/>
    </location>
</feature>
<feature type="compositionally biased region" description="Low complexity" evidence="1">
    <location>
        <begin position="161"/>
        <end position="179"/>
    </location>
</feature>
<feature type="region of interest" description="Disordered" evidence="1">
    <location>
        <begin position="74"/>
        <end position="209"/>
    </location>
</feature>
<dbReference type="GO" id="GO:0045944">
    <property type="term" value="P:positive regulation of transcription by RNA polymerase II"/>
    <property type="evidence" value="ECO:0007669"/>
    <property type="project" value="TreeGrafter"/>
</dbReference>
<feature type="compositionally biased region" description="Polar residues" evidence="1">
    <location>
        <begin position="417"/>
        <end position="435"/>
    </location>
</feature>
<dbReference type="VEuPathDB" id="VectorBase:ACHR009028"/>